<keyword evidence="1" id="KW-0812">Transmembrane</keyword>
<keyword evidence="1" id="KW-1133">Transmembrane helix</keyword>
<reference evidence="2 3" key="1">
    <citation type="submission" date="2017-09" db="EMBL/GenBank/DDBJ databases">
        <title>Depth-based differentiation of microbial function through sediment-hosted aquifers and enrichment of novel symbionts in the deep terrestrial subsurface.</title>
        <authorList>
            <person name="Probst A.J."/>
            <person name="Ladd B."/>
            <person name="Jarett J.K."/>
            <person name="Geller-Mcgrath D.E."/>
            <person name="Sieber C.M."/>
            <person name="Emerson J.B."/>
            <person name="Anantharaman K."/>
            <person name="Thomas B.C."/>
            <person name="Malmstrom R."/>
            <person name="Stieglmeier M."/>
            <person name="Klingl A."/>
            <person name="Woyke T."/>
            <person name="Ryan C.M."/>
            <person name="Banfield J.F."/>
        </authorList>
    </citation>
    <scope>NUCLEOTIDE SEQUENCE [LARGE SCALE GENOMIC DNA]</scope>
    <source>
        <strain evidence="2">CG08_land_8_20_14_0_20_45_16</strain>
    </source>
</reference>
<sequence length="86" mass="9615">MRFGSILRTNIELKQLVPRPVSAFFKKEEDLVYKIPISIFSLLFVVGAFAFNEQDHQLEGIISGAAALFLISITQGLIKNEPKPPL</sequence>
<evidence type="ECO:0000313" key="2">
    <source>
        <dbReference type="EMBL" id="PIS30801.1"/>
    </source>
</evidence>
<name>A0A2H0Y0A9_UNCSA</name>
<dbReference type="Proteomes" id="UP000231343">
    <property type="component" value="Unassembled WGS sequence"/>
</dbReference>
<dbReference type="AlphaFoldDB" id="A0A2H0Y0A9"/>
<protein>
    <submittedName>
        <fullName evidence="2">Uncharacterized protein</fullName>
    </submittedName>
</protein>
<gene>
    <name evidence="2" type="ORF">COT42_02335</name>
</gene>
<feature type="transmembrane region" description="Helical" evidence="1">
    <location>
        <begin position="58"/>
        <end position="78"/>
    </location>
</feature>
<evidence type="ECO:0000313" key="3">
    <source>
        <dbReference type="Proteomes" id="UP000231343"/>
    </source>
</evidence>
<proteinExistence type="predicted"/>
<organism evidence="2 3">
    <name type="scientific">Candidatus Saganbacteria bacterium CG08_land_8_20_14_0_20_45_16</name>
    <dbReference type="NCBI Taxonomy" id="2014293"/>
    <lineage>
        <taxon>Bacteria</taxon>
        <taxon>Bacillati</taxon>
        <taxon>Saganbacteria</taxon>
    </lineage>
</organism>
<feature type="transmembrane region" description="Helical" evidence="1">
    <location>
        <begin position="31"/>
        <end position="51"/>
    </location>
</feature>
<evidence type="ECO:0000256" key="1">
    <source>
        <dbReference type="SAM" id="Phobius"/>
    </source>
</evidence>
<comment type="caution">
    <text evidence="2">The sequence shown here is derived from an EMBL/GenBank/DDBJ whole genome shotgun (WGS) entry which is preliminary data.</text>
</comment>
<keyword evidence="1" id="KW-0472">Membrane</keyword>
<dbReference type="EMBL" id="PEYM01000048">
    <property type="protein sequence ID" value="PIS30801.1"/>
    <property type="molecule type" value="Genomic_DNA"/>
</dbReference>
<accession>A0A2H0Y0A9</accession>